<dbReference type="SUPFAM" id="SSF51126">
    <property type="entry name" value="Pectin lyase-like"/>
    <property type="match status" value="1"/>
</dbReference>
<dbReference type="NCBIfam" id="TIGR01901">
    <property type="entry name" value="adhes_NPXG"/>
    <property type="match status" value="1"/>
</dbReference>
<dbReference type="RefSeq" id="WP_005869483.1">
    <property type="nucleotide sequence ID" value="NZ_ACYG01000009.1"/>
</dbReference>
<dbReference type="Proteomes" id="UP000005709">
    <property type="component" value="Unassembled WGS sequence"/>
</dbReference>
<proteinExistence type="predicted"/>
<evidence type="ECO:0000313" key="3">
    <source>
        <dbReference type="EMBL" id="EEV18489.1"/>
    </source>
</evidence>
<dbReference type="InterPro" id="IPR025157">
    <property type="entry name" value="Hemagglutinin_rpt"/>
</dbReference>
<dbReference type="STRING" id="824.CGRAC_0462"/>
<dbReference type="InterPro" id="IPR008638">
    <property type="entry name" value="FhaB/CdiA-like_TPS"/>
</dbReference>
<dbReference type="Pfam" id="PF05860">
    <property type="entry name" value="TPS"/>
    <property type="match status" value="1"/>
</dbReference>
<evidence type="ECO:0000256" key="1">
    <source>
        <dbReference type="SAM" id="Coils"/>
    </source>
</evidence>
<evidence type="ECO:0000313" key="4">
    <source>
        <dbReference type="Proteomes" id="UP000005709"/>
    </source>
</evidence>
<dbReference type="Gene3D" id="2.160.20.10">
    <property type="entry name" value="Single-stranded right-handed beta-helix, Pectin lyase-like"/>
    <property type="match status" value="1"/>
</dbReference>
<dbReference type="InterPro" id="IPR010069">
    <property type="entry name" value="CdiA_FHA1_rpt"/>
</dbReference>
<keyword evidence="4" id="KW-1185">Reference proteome</keyword>
<protein>
    <submittedName>
        <fullName evidence="3">Filamentous hemeagglutinin family domain protein</fullName>
    </submittedName>
</protein>
<dbReference type="EMBL" id="ACYG01000009">
    <property type="protein sequence ID" value="EEV18489.1"/>
    <property type="molecule type" value="Genomic_DNA"/>
</dbReference>
<name>C8PEL1_9BACT</name>
<dbReference type="Pfam" id="PF05594">
    <property type="entry name" value="Fil_haemagg"/>
    <property type="match status" value="6"/>
</dbReference>
<reference evidence="3 4" key="1">
    <citation type="submission" date="2009-07" db="EMBL/GenBank/DDBJ databases">
        <authorList>
            <person name="Madupu R."/>
            <person name="Sebastian Y."/>
            <person name="Durkin A.S."/>
            <person name="Torralba M."/>
            <person name="Methe B."/>
            <person name="Sutton G.G."/>
            <person name="Strausberg R.L."/>
            <person name="Nelson K.E."/>
        </authorList>
    </citation>
    <scope>NUCLEOTIDE SEQUENCE [LARGE SCALE GENOMIC DNA]</scope>
    <source>
        <strain evidence="3 4">RM3268</strain>
    </source>
</reference>
<gene>
    <name evidence="3" type="ORF">CAMGR0001_2499</name>
</gene>
<comment type="caution">
    <text evidence="3">The sequence shown here is derived from an EMBL/GenBank/DDBJ whole genome shotgun (WGS) entry which is preliminary data.</text>
</comment>
<accession>C8PEL1</accession>
<evidence type="ECO:0000259" key="2">
    <source>
        <dbReference type="SMART" id="SM00912"/>
    </source>
</evidence>
<feature type="non-terminal residue" evidence="3">
    <location>
        <position position="1814"/>
    </location>
</feature>
<dbReference type="OrthoDB" id="5666689at2"/>
<feature type="domain" description="Filamentous haemagglutinin FhaB/tRNA nuclease CdiA-like TPS" evidence="2">
    <location>
        <begin position="73"/>
        <end position="193"/>
    </location>
</feature>
<dbReference type="GO" id="GO:0003824">
    <property type="term" value="F:catalytic activity"/>
    <property type="evidence" value="ECO:0007669"/>
    <property type="project" value="UniProtKB-ARBA"/>
</dbReference>
<keyword evidence="1" id="KW-0175">Coiled coil</keyword>
<organism evidence="3 4">
    <name type="scientific">Campylobacter gracilis RM3268</name>
    <dbReference type="NCBI Taxonomy" id="553220"/>
    <lineage>
        <taxon>Bacteria</taxon>
        <taxon>Pseudomonadati</taxon>
        <taxon>Campylobacterota</taxon>
        <taxon>Epsilonproteobacteria</taxon>
        <taxon>Campylobacterales</taxon>
        <taxon>Campylobacteraceae</taxon>
        <taxon>Campylobacter</taxon>
    </lineage>
</organism>
<sequence>MQILCLSSIFNGAGRLSAPTDIKEYFGVFTQAKKRLVALLLIGLLAPCFSYCEIIPDNSAPVNHRASVSQTPNAPATQIDIASPNDKGISINEYSKLNTPKEGTVFNNSQAGSISKTAGYIPPNPRLNRGEAKLIINQVNSPLPSNLQGNIEIAGRKADLIIANPSGINVNGATIINSSSTTLSTATPTYENEHLKSLNISKDGSINIRANGLNDNGDYLNVISNSLKLEGKIYANEINVVATDGKVSLKNTNSGLRQDNLKIEQEGGSHPKGVSIDSSALGGMYAGRINIISTKDGAGINNKGAILADGSLKIDANGDLINEGKLGSNGQTQISSKTVSNQKGSKISASNLGIKASSVENRGNIQANTLKIKVDRLDNIKGSISSSSALKIEARSLSNKDRAVIGAAKSERLNELGLNESKGSFKTGVIPPSKNKLSIISADHISNIGGAILSNKSYLDIKESLLNDNSLMVLRALDSEIPNFYNLSDSTFIVQEGLSLRGNNLRNESSKIISLGGALLGYDSIDNSKGSILSGGNLIINKGTLNNEEGLISSKGDLALNLDSLSALGKLNSDGSLYLGLKDDLSYNGGIYASGDIYLNLQGNFIASQRLISNKDLIINAKGIKNESIIAALGNLALKAKEQILNLGSLIARGELITNSESLINKKALVYAQDGVSLNAKNILNQDASNILSGGDIVINTSFLSNEALSNIISQRNLNIFNERGGEGKVDEIINASSLIYAKNTLNIGAKKLNNRSVNEPVKRVQSTGYNIDFTCNGDGWGCSGVAIPLKVNAAEIKERILKQNPNISPDELNAKIMEELSEQDMNLYVLSLYKNTRLPGEDTRLYDAITLSLKDNLFGIRRSKPHKKERLRQISYSINKEYITEDSLSKFMGSNIISAGDSNLNIDELNNDKSVIYAYNDLLLNVKSLNNRSLSLNHSMISQAEYRWKHKSHGGKGGYSDQKNIYYSQPAIVSIIGAKKDIKGYAGDISNLNSDGQINSGNAPTLIKEAFSKIDYSLIGKGLGNPNALNLNKNDLAPSLNNEADMQDIIRPSYINNLFSPISSKFYNTFYVYSELIPDFSYMHNKLSLLYDKKRTSLNSSEEDDGTLLSSAPSLIYAGGSIDLSVNGDLRNEGIIYAGSNMSLKAGSVSNLNSASIIAANALSISAKKDIINASSLIQGRSVNLNAGRDIVHKTLSKEINLNRAYGDQSSTYIGTISNIKSTEGSVALNAARDITVSGASIDSAANLILNAAKDVNINSAEEKLSYNFKSKGGYYKEDIVKNTSSRLNAKDNILIKAGGIAISGADINARGGDALLQAKNSINLSGDIDSNYYESEFKEKGFASKKSTTTKALSQSVVPTSIRAKNIMLSSQEADINIAGSALKAKEAIDMQAGNNINISPLSYNSLNYKNSSKSSLGGLKASMDMHSLYKQNLQSSSLFSETADINLRAKNDLNLISADISSGRNLGLGAGNSINILAAKEYKQELSAHKRTRFNPISVLHYPVAIAASVGAMDNIALEAGIEKIGGGSFTEVYRSDYNSKQVKEGISKLSDIKAAGDIGLNSPTAFITSNMKAGGDINIDAKNLTISAAANEYSEQSLQKSTSVSVAKVKDILSQMKPKSIDEFKKDTSIKVKLADASYDKSNTDLYGTKAVSSNMEAKNITLRGDNSLSVIGSNLKAKEDLNLISKDGNINIINSTDTASSSSNSKHLESSISLTVQNEYAQIAPAAIALQEAIKQLNQTKKQYKEYKDQKNALQDKLIELKNRYKAKEVGIDYSDIEDLQNIIEDVKDEEKYYLSNIALATANVASKT</sequence>
<dbReference type="InterPro" id="IPR008619">
    <property type="entry name" value="Filamentous_hemagglutn_rpt"/>
</dbReference>
<dbReference type="NCBIfam" id="TIGR01731">
    <property type="entry name" value="fil_hemag_20aa"/>
    <property type="match status" value="6"/>
</dbReference>
<dbReference type="InterPro" id="IPR012334">
    <property type="entry name" value="Pectin_lyas_fold"/>
</dbReference>
<dbReference type="SMART" id="SM00912">
    <property type="entry name" value="Haemagg_act"/>
    <property type="match status" value="1"/>
</dbReference>
<dbReference type="eggNOG" id="COG3210">
    <property type="taxonomic scope" value="Bacteria"/>
</dbReference>
<feature type="coiled-coil region" evidence="1">
    <location>
        <begin position="1732"/>
        <end position="1769"/>
    </location>
</feature>
<dbReference type="InterPro" id="IPR011050">
    <property type="entry name" value="Pectin_lyase_fold/virulence"/>
</dbReference>
<dbReference type="Pfam" id="PF13332">
    <property type="entry name" value="Fil_haemagg_2"/>
    <property type="match status" value="4"/>
</dbReference>